<evidence type="ECO:0000259" key="3">
    <source>
        <dbReference type="Pfam" id="PF00849"/>
    </source>
</evidence>
<feature type="domain" description="Pseudouridine synthase RsuA/RluA-like" evidence="3">
    <location>
        <begin position="91"/>
        <end position="237"/>
    </location>
</feature>
<dbReference type="Gene3D" id="3.30.2350.10">
    <property type="entry name" value="Pseudouridine synthase"/>
    <property type="match status" value="1"/>
</dbReference>
<dbReference type="CDD" id="cd02869">
    <property type="entry name" value="PseudoU_synth_RluA_like"/>
    <property type="match status" value="1"/>
</dbReference>
<dbReference type="PANTHER" id="PTHR21600">
    <property type="entry name" value="MITOCHONDRIAL RNA PSEUDOURIDINE SYNTHASE"/>
    <property type="match status" value="1"/>
</dbReference>
<name>A0ABP9XGI0_9DEIO</name>
<comment type="catalytic activity">
    <reaction evidence="2">
        <text>a uridine in RNA = a pseudouridine in RNA</text>
        <dbReference type="Rhea" id="RHEA:48348"/>
        <dbReference type="Rhea" id="RHEA-COMP:12068"/>
        <dbReference type="Rhea" id="RHEA-COMP:12069"/>
        <dbReference type="ChEBI" id="CHEBI:65314"/>
        <dbReference type="ChEBI" id="CHEBI:65315"/>
    </reaction>
</comment>
<sequence>MALNGGYTYREELGARARGLTVLAYLTRHYPHSTEGDWRSRLERGEVRLDGQPAHGPEELRPGQVLEWRRPPWQEEAVPLHYALIHQDPALLVVAKPAGLPTLPGGGFLNHTLLARVRADFPEARPLHRLGRGTSGLVLFARTHEAGAILARAWREQAVQKCYRALAVGLPSQEDYVITTPIGPVPHPRLGSVFAASASGKAASSHASVLERRADTTLFAVDIHTGRPHQIRIHLAAIGHPLLGDPLYAPGGLPRADLPGLPGDGGYWLHAERLTFLHPLTGERLSLEAPPPAELRRADGT</sequence>
<dbReference type="InterPro" id="IPR006225">
    <property type="entry name" value="PsdUridine_synth_RluC/D"/>
</dbReference>
<reference evidence="4 5" key="1">
    <citation type="submission" date="2024-02" db="EMBL/GenBank/DDBJ databases">
        <title>Deinococcus aluminii NBRC 112889.</title>
        <authorList>
            <person name="Ichikawa N."/>
            <person name="Katano-Makiyama Y."/>
            <person name="Hidaka K."/>
        </authorList>
    </citation>
    <scope>NUCLEOTIDE SEQUENCE [LARGE SCALE GENOMIC DNA]</scope>
    <source>
        <strain evidence="4 5">NBRC 112889</strain>
    </source>
</reference>
<dbReference type="EC" id="5.4.99.-" evidence="2"/>
<dbReference type="InterPro" id="IPR020103">
    <property type="entry name" value="PsdUridine_synth_cat_dom_sf"/>
</dbReference>
<dbReference type="RefSeq" id="WP_345455884.1">
    <property type="nucleotide sequence ID" value="NZ_BAABRV010000007.1"/>
</dbReference>
<keyword evidence="2" id="KW-0413">Isomerase</keyword>
<comment type="caution">
    <text evidence="4">The sequence shown here is derived from an EMBL/GenBank/DDBJ whole genome shotgun (WGS) entry which is preliminary data.</text>
</comment>
<dbReference type="InterPro" id="IPR006145">
    <property type="entry name" value="PsdUridine_synth_RsuA/RluA"/>
</dbReference>
<dbReference type="PANTHER" id="PTHR21600:SF88">
    <property type="entry name" value="RNA PSEUDOURIDINE SYNTHASE 5"/>
    <property type="match status" value="1"/>
</dbReference>
<dbReference type="NCBIfam" id="TIGR00005">
    <property type="entry name" value="rluA_subfam"/>
    <property type="match status" value="1"/>
</dbReference>
<dbReference type="SUPFAM" id="SSF55120">
    <property type="entry name" value="Pseudouridine synthase"/>
    <property type="match status" value="1"/>
</dbReference>
<comment type="function">
    <text evidence="2">Responsible for synthesis of pseudouridine from uracil.</text>
</comment>
<protein>
    <recommendedName>
        <fullName evidence="2">Pseudouridine synthase</fullName>
        <ecNumber evidence="2">5.4.99.-</ecNumber>
    </recommendedName>
</protein>
<keyword evidence="5" id="KW-1185">Reference proteome</keyword>
<dbReference type="EMBL" id="BAABRV010000007">
    <property type="protein sequence ID" value="GAA5534427.1"/>
    <property type="molecule type" value="Genomic_DNA"/>
</dbReference>
<dbReference type="InterPro" id="IPR006224">
    <property type="entry name" value="PsdUridine_synth_RluA-like_CS"/>
</dbReference>
<comment type="similarity">
    <text evidence="1 2">Belongs to the pseudouridine synthase RluA family.</text>
</comment>
<dbReference type="Proteomes" id="UP001404956">
    <property type="component" value="Unassembled WGS sequence"/>
</dbReference>
<dbReference type="Pfam" id="PF00849">
    <property type="entry name" value="PseudoU_synth_2"/>
    <property type="match status" value="1"/>
</dbReference>
<proteinExistence type="inferred from homology"/>
<evidence type="ECO:0000256" key="1">
    <source>
        <dbReference type="ARBA" id="ARBA00010876"/>
    </source>
</evidence>
<dbReference type="PROSITE" id="PS01129">
    <property type="entry name" value="PSI_RLU"/>
    <property type="match status" value="1"/>
</dbReference>
<evidence type="ECO:0000256" key="2">
    <source>
        <dbReference type="RuleBase" id="RU362028"/>
    </source>
</evidence>
<gene>
    <name evidence="4" type="ORF">Dalu01_02838</name>
</gene>
<evidence type="ECO:0000313" key="4">
    <source>
        <dbReference type="EMBL" id="GAA5534427.1"/>
    </source>
</evidence>
<evidence type="ECO:0000313" key="5">
    <source>
        <dbReference type="Proteomes" id="UP001404956"/>
    </source>
</evidence>
<dbReference type="InterPro" id="IPR050188">
    <property type="entry name" value="RluA_PseudoU_synthase"/>
</dbReference>
<organism evidence="4 5">
    <name type="scientific">Deinococcus aluminii</name>
    <dbReference type="NCBI Taxonomy" id="1656885"/>
    <lineage>
        <taxon>Bacteria</taxon>
        <taxon>Thermotogati</taxon>
        <taxon>Deinococcota</taxon>
        <taxon>Deinococci</taxon>
        <taxon>Deinococcales</taxon>
        <taxon>Deinococcaceae</taxon>
        <taxon>Deinococcus</taxon>
    </lineage>
</organism>
<accession>A0ABP9XGI0</accession>